<gene>
    <name evidence="1" type="ORF">DSO57_1003161</name>
</gene>
<protein>
    <submittedName>
        <fullName evidence="1">Uncharacterized protein</fullName>
    </submittedName>
</protein>
<evidence type="ECO:0000313" key="1">
    <source>
        <dbReference type="EMBL" id="KAJ9051610.1"/>
    </source>
</evidence>
<name>A0ACC2RNR4_9FUNG</name>
<dbReference type="Proteomes" id="UP001165960">
    <property type="component" value="Unassembled WGS sequence"/>
</dbReference>
<organism evidence="1 2">
    <name type="scientific">Entomophthora muscae</name>
    <dbReference type="NCBI Taxonomy" id="34485"/>
    <lineage>
        <taxon>Eukaryota</taxon>
        <taxon>Fungi</taxon>
        <taxon>Fungi incertae sedis</taxon>
        <taxon>Zoopagomycota</taxon>
        <taxon>Entomophthoromycotina</taxon>
        <taxon>Entomophthoromycetes</taxon>
        <taxon>Entomophthorales</taxon>
        <taxon>Entomophthoraceae</taxon>
        <taxon>Entomophthora</taxon>
    </lineage>
</organism>
<dbReference type="EMBL" id="QTSX02007107">
    <property type="protein sequence ID" value="KAJ9051610.1"/>
    <property type="molecule type" value="Genomic_DNA"/>
</dbReference>
<keyword evidence="2" id="KW-1185">Reference proteome</keyword>
<proteinExistence type="predicted"/>
<evidence type="ECO:0000313" key="2">
    <source>
        <dbReference type="Proteomes" id="UP001165960"/>
    </source>
</evidence>
<accession>A0ACC2RNR4</accession>
<sequence length="103" mass="11435">MAKGNWGCVIMWGQSLALPLGVAIRRDPGGPPGYVFHQPGCTRDVCPYLSMWDMEFSSKSDHFSFITDTRLEPSSKTMLVWIIHNARWCAMPGMVPVGSSCLD</sequence>
<comment type="caution">
    <text evidence="1">The sequence shown here is derived from an EMBL/GenBank/DDBJ whole genome shotgun (WGS) entry which is preliminary data.</text>
</comment>
<reference evidence="1" key="1">
    <citation type="submission" date="2022-04" db="EMBL/GenBank/DDBJ databases">
        <title>Genome of the entomopathogenic fungus Entomophthora muscae.</title>
        <authorList>
            <person name="Elya C."/>
            <person name="Lovett B.R."/>
            <person name="Lee E."/>
            <person name="Macias A.M."/>
            <person name="Hajek A.E."/>
            <person name="De Bivort B.L."/>
            <person name="Kasson M.T."/>
            <person name="De Fine Licht H.H."/>
            <person name="Stajich J.E."/>
        </authorList>
    </citation>
    <scope>NUCLEOTIDE SEQUENCE</scope>
    <source>
        <strain evidence="1">Berkeley</strain>
    </source>
</reference>